<accession>A0AAV5UZ66</accession>
<protein>
    <submittedName>
        <fullName evidence="1">Uncharacterized protein</fullName>
    </submittedName>
</protein>
<comment type="caution">
    <text evidence="1">The sequence shown here is derived from an EMBL/GenBank/DDBJ whole genome shotgun (WGS) entry which is preliminary data.</text>
</comment>
<dbReference type="EMBL" id="BTSY01000001">
    <property type="protein sequence ID" value="GMT10830.1"/>
    <property type="molecule type" value="Genomic_DNA"/>
</dbReference>
<name>A0AAV5UZ66_9BILA</name>
<feature type="non-terminal residue" evidence="1">
    <location>
        <position position="1"/>
    </location>
</feature>
<evidence type="ECO:0000313" key="2">
    <source>
        <dbReference type="Proteomes" id="UP001432322"/>
    </source>
</evidence>
<keyword evidence="2" id="KW-1185">Reference proteome</keyword>
<organism evidence="1 2">
    <name type="scientific">Pristionchus fissidentatus</name>
    <dbReference type="NCBI Taxonomy" id="1538716"/>
    <lineage>
        <taxon>Eukaryota</taxon>
        <taxon>Metazoa</taxon>
        <taxon>Ecdysozoa</taxon>
        <taxon>Nematoda</taxon>
        <taxon>Chromadorea</taxon>
        <taxon>Rhabditida</taxon>
        <taxon>Rhabditina</taxon>
        <taxon>Diplogasteromorpha</taxon>
        <taxon>Diplogasteroidea</taxon>
        <taxon>Neodiplogasteridae</taxon>
        <taxon>Pristionchus</taxon>
    </lineage>
</organism>
<sequence length="243" mass="26662">SGCCIPKGMDPNEMLSGLPLRDSNGEQLKTEKKSEWEHLRGIVADYVIDNCGPAFACDNVAYRCSDKSKCINPSGEMLSGCCIPENMDPNEIERGLTLADSANEKEQRKRSEWEHLRGIVADYVIDNCGPAFACDNHYYGCDDKSKCINPSGEMLSGCCIPKNMDPTEIGKGLPLVLERVESVIGKWEFGTLNGIDLTPLIAPYVLAPKKTKQEQLQEVGSICSPKVGQCIPTVFIANVTKFH</sequence>
<gene>
    <name evidence="1" type="ORF">PFISCL1PPCAC_2127</name>
</gene>
<feature type="non-terminal residue" evidence="1">
    <location>
        <position position="243"/>
    </location>
</feature>
<dbReference type="AlphaFoldDB" id="A0AAV5UZ66"/>
<evidence type="ECO:0000313" key="1">
    <source>
        <dbReference type="EMBL" id="GMT10830.1"/>
    </source>
</evidence>
<proteinExistence type="predicted"/>
<dbReference type="Proteomes" id="UP001432322">
    <property type="component" value="Unassembled WGS sequence"/>
</dbReference>
<reference evidence="1" key="1">
    <citation type="submission" date="2023-10" db="EMBL/GenBank/DDBJ databases">
        <title>Genome assembly of Pristionchus species.</title>
        <authorList>
            <person name="Yoshida K."/>
            <person name="Sommer R.J."/>
        </authorList>
    </citation>
    <scope>NUCLEOTIDE SEQUENCE</scope>
    <source>
        <strain evidence="1">RS5133</strain>
    </source>
</reference>